<dbReference type="EMBL" id="MIGC01000257">
    <property type="protein sequence ID" value="PHJ25496.1"/>
    <property type="molecule type" value="Genomic_DNA"/>
</dbReference>
<comment type="caution">
    <text evidence="5">The sequence shown here is derived from an EMBL/GenBank/DDBJ whole genome shotgun (WGS) entry which is preliminary data.</text>
</comment>
<evidence type="ECO:0000313" key="6">
    <source>
        <dbReference type="Proteomes" id="UP000221165"/>
    </source>
</evidence>
<dbReference type="PROSITE" id="PS50077">
    <property type="entry name" value="HEAT_REPEAT"/>
    <property type="match status" value="1"/>
</dbReference>
<organism evidence="5 6">
    <name type="scientific">Cystoisospora suis</name>
    <dbReference type="NCBI Taxonomy" id="483139"/>
    <lineage>
        <taxon>Eukaryota</taxon>
        <taxon>Sar</taxon>
        <taxon>Alveolata</taxon>
        <taxon>Apicomplexa</taxon>
        <taxon>Conoidasida</taxon>
        <taxon>Coccidia</taxon>
        <taxon>Eucoccidiorida</taxon>
        <taxon>Eimeriorina</taxon>
        <taxon>Sarcocystidae</taxon>
        <taxon>Cystoisospora</taxon>
    </lineage>
</organism>
<dbReference type="InterPro" id="IPR012978">
    <property type="entry name" value="HEAT_RRP12"/>
</dbReference>
<feature type="compositionally biased region" description="Basic and acidic residues" evidence="3">
    <location>
        <begin position="995"/>
        <end position="1005"/>
    </location>
</feature>
<feature type="domain" description="RRP12 HEAT" evidence="4">
    <location>
        <begin position="818"/>
        <end position="992"/>
    </location>
</feature>
<evidence type="ECO:0000313" key="5">
    <source>
        <dbReference type="EMBL" id="PHJ25496.1"/>
    </source>
</evidence>
<dbReference type="InterPro" id="IPR052087">
    <property type="entry name" value="RRP12"/>
</dbReference>
<feature type="region of interest" description="Disordered" evidence="3">
    <location>
        <begin position="995"/>
        <end position="1025"/>
    </location>
</feature>
<feature type="compositionally biased region" description="Basic and acidic residues" evidence="3">
    <location>
        <begin position="1668"/>
        <end position="1677"/>
    </location>
</feature>
<name>A0A2C6LG59_9APIC</name>
<dbReference type="InterPro" id="IPR011989">
    <property type="entry name" value="ARM-like"/>
</dbReference>
<feature type="compositionally biased region" description="Basic and acidic residues" evidence="3">
    <location>
        <begin position="1643"/>
        <end position="1656"/>
    </location>
</feature>
<dbReference type="VEuPathDB" id="ToxoDB:CSUI_000657"/>
<evidence type="ECO:0000256" key="1">
    <source>
        <dbReference type="ARBA" id="ARBA00007690"/>
    </source>
</evidence>
<feature type="compositionally biased region" description="Acidic residues" evidence="3">
    <location>
        <begin position="1657"/>
        <end position="1667"/>
    </location>
</feature>
<feature type="compositionally biased region" description="Basic and acidic residues" evidence="3">
    <location>
        <begin position="1613"/>
        <end position="1628"/>
    </location>
</feature>
<dbReference type="GeneID" id="94424099"/>
<dbReference type="Gene3D" id="1.25.10.10">
    <property type="entry name" value="Leucine-rich Repeat Variant"/>
    <property type="match status" value="1"/>
</dbReference>
<dbReference type="OrthoDB" id="331288at2759"/>
<dbReference type="GO" id="GO:0005634">
    <property type="term" value="C:nucleus"/>
    <property type="evidence" value="ECO:0007669"/>
    <property type="project" value="UniProtKB-SubCell"/>
</dbReference>
<feature type="region of interest" description="Disordered" evidence="3">
    <location>
        <begin position="1249"/>
        <end position="1268"/>
    </location>
</feature>
<feature type="region of interest" description="Disordered" evidence="3">
    <location>
        <begin position="1593"/>
        <end position="1720"/>
    </location>
</feature>
<protein>
    <submittedName>
        <fullName evidence="5">Nuc173 domain protein</fullName>
    </submittedName>
</protein>
<proteinExistence type="inferred from homology"/>
<reference evidence="5 6" key="1">
    <citation type="journal article" date="2017" name="Int. J. Parasitol.">
        <title>The genome of the protozoan parasite Cystoisospora suis and a reverse vaccinology approach to identify vaccine candidates.</title>
        <authorList>
            <person name="Palmieri N."/>
            <person name="Shrestha A."/>
            <person name="Ruttkowski B."/>
            <person name="Beck T."/>
            <person name="Vogl C."/>
            <person name="Tomley F."/>
            <person name="Blake D.P."/>
            <person name="Joachim A."/>
        </authorList>
    </citation>
    <scope>NUCLEOTIDE SEQUENCE [LARGE SCALE GENOMIC DNA]</scope>
    <source>
        <strain evidence="5 6">Wien I</strain>
    </source>
</reference>
<evidence type="ECO:0000256" key="2">
    <source>
        <dbReference type="PROSITE-ProRule" id="PRU00103"/>
    </source>
</evidence>
<feature type="region of interest" description="Disordered" evidence="3">
    <location>
        <begin position="444"/>
        <end position="472"/>
    </location>
</feature>
<sequence length="1938" mass="212822">MGNEKFARTSGRAAATGPFPSICPFPDDRGIADLLRERQALQRIEGLLQAHAVAGSRPADGPHETKAAVSSFREEEESFLLADATVTERRSPASLLSRCSPFDAERALESLRLLREGFDSQQNNSTHEKPGISTFLHAILTCISKEITGKEETVRSTSIASGMALLFALLIDQVVPQEGAKRHAVLHEDAGLMHLFFQVLEKVRHLSCPRPILLLLGALRQIYGQSHPRQAASPVGFREDQKTGGCACCPSRCVWAVLLQLFTEESRASVRWQARQTALHLLQTTATRARYEASQEECEQKSHSTVHEMQQKAMTSLGTCLTILDRWLRRLDFSVVKEAATPEVPGSSCTKGIPSASVRLQRSLPFFHRCLPSLLFFPARTASSLLPETSRGHTDEDRYRTRTTAESICLQLAFLSRRAGRTDAAADALRCIAAVLEHIRRQQRRERNEGSLHFSAPGGKEEGSESTSMLKTGEHGFPQSCVQSSALALTVQLLPALLQQQRKQGDQKGMWEELSGHSGAGSVQYAVAWCTAVSATLCALMQWAGGGREAWKPPQSSRSTASEVAREDRAAEDEGDEMLLLQQLQKLSLEHRVGTETSDSGPAGKSLASSRRMEICMQAVDRVTLSLREILDTQTDPSVLGAAAAAGRRIIEEAGASCIPAFPALVAFGLALLHFRHKRRLREGLQVASVLFAAFEAVASQQFLDCTLHPELDIHRRKPRTSGVDSSLRNTHDGECLGNFLEAFRLMYFPCFLPLLRQVVDMTAVVETGAKPQRDENGGHQDVTGKLSCQDMARVHSTIAQTVKAASTATVHEQRDLLVYRSYIRACFSAALRAFKAKTLLTDSRLLPMQLPSLASTTQERASFLLSSEFEQYLVTNAWALPLLAGALSRDHLGFFVSHFLPMAKLLQQKTAEKAKTHPVEARELCRLFQQVWGLLPGFADEPLDLQEAVRANDYALMKTMLQLLHDPVLREEICAAIRNLSAAAVNERAVEDARRDYHRERDSSEMPESGSQNPADVETDDVESSARSVVRVARGDGARRALEGCGAHVMGFLVVRFLQIHKISLKKSACEDTAGERTLAAMLLGQKEDLGQLTQSAKMKAAQHFLGAVKAFAPLCPPDLLHANARRFTSAFLRRATRAAGLAEVTGDGAPGGAESDTQQPALMGASECSALVDVADALFPFLSCDVGHEVFGSLRRLLSVCSRGLQKLDGLQGGSGGGVSEHDRHLLQVLMRRGYKALKHALEQSVAVPPGPEGQPPSRTVKETGKHRAEGVLRIPSLRLEKKDLEAVWEDLAAARSASCGTATEKPRLGCLRAFVEAGTNAVGSSGVLEGGSGNELQNTCFPSWEDFLLEQVFPALVPEILLSLKDANRLVRQTALDTLSSVSEACRGDRQKLSRLAVLIATGLGGSSGVPARPGEAAEPPLLKAAAILALSRLVFSYSAVVVRGATDDHGFCLPRSFTDADMGPDLVKELAELVFLLLRDADKQVFLAALRFARVIAHTLEGQELEQFVAPVLEMSLRSQHAVRAKMKIRRLVEKLIKKLGEASVRAAFPSEHLPLFRYLERSIRKQQLRSLLVTKALQEGLSWDELDFGGREDRSGRKNDGRGSSAGEKNDERGRKGDNFDEMMKEDDEEDEEEEELQRESKSRKQRRREEEVETEPEEESAAEERKLDRRLASSHVQQLLDAFEEEDDDEVAGGRRRKRKQRSNDRGSATSGDVLVLEDGDGELPLDFLSPAAAQRVIVNNPLCKHRRRIVGDTDGDEQVPRLRWNCDGRLVIPEDEDEATESRGCFTIGKASGAAAAGVRRPGSAATTLEHKHLAGKSVKVGNRPTLSCLAARRAAQKAVKPSKTQGHIIQRSGEEFRSKKAKGDVKRNNKVEPFAYVRLNRTMLREKHRPQALQSLARIVKKKRSTKEARKAVGQLVGKGKRIGDKRSRR</sequence>
<dbReference type="RefSeq" id="XP_067927142.1">
    <property type="nucleotide sequence ID" value="XM_068060888.1"/>
</dbReference>
<dbReference type="PANTHER" id="PTHR48287:SF1">
    <property type="entry name" value="ARM REPEAT SUPERFAMILY PROTEIN"/>
    <property type="match status" value="1"/>
</dbReference>
<feature type="region of interest" description="Disordered" evidence="3">
    <location>
        <begin position="1910"/>
        <end position="1938"/>
    </location>
</feature>
<dbReference type="InterPro" id="IPR021133">
    <property type="entry name" value="HEAT_type_2"/>
</dbReference>
<evidence type="ECO:0000259" key="4">
    <source>
        <dbReference type="Pfam" id="PF08161"/>
    </source>
</evidence>
<feature type="region of interest" description="Disordered" evidence="3">
    <location>
        <begin position="1"/>
        <end position="21"/>
    </location>
</feature>
<gene>
    <name evidence="5" type="ORF">CSUI_000657</name>
</gene>
<keyword evidence="6" id="KW-1185">Reference proteome</keyword>
<feature type="compositionally biased region" description="Acidic residues" evidence="3">
    <location>
        <begin position="1629"/>
        <end position="1642"/>
    </location>
</feature>
<dbReference type="InterPro" id="IPR016024">
    <property type="entry name" value="ARM-type_fold"/>
</dbReference>
<accession>A0A2C6LG59</accession>
<dbReference type="PANTHER" id="PTHR48287">
    <property type="entry name" value="ARM REPEAT SUPERFAMILY PROTEIN"/>
    <property type="match status" value="1"/>
</dbReference>
<feature type="region of interest" description="Disordered" evidence="3">
    <location>
        <begin position="547"/>
        <end position="574"/>
    </location>
</feature>
<dbReference type="SUPFAM" id="SSF48371">
    <property type="entry name" value="ARM repeat"/>
    <property type="match status" value="2"/>
</dbReference>
<feature type="compositionally biased region" description="Acidic residues" evidence="3">
    <location>
        <begin position="1688"/>
        <end position="1697"/>
    </location>
</feature>
<evidence type="ECO:0000256" key="3">
    <source>
        <dbReference type="SAM" id="MobiDB-lite"/>
    </source>
</evidence>
<comment type="similarity">
    <text evidence="1">Belongs to the RRP12 family.</text>
</comment>
<feature type="repeat" description="HEAT" evidence="2">
    <location>
        <begin position="1359"/>
        <end position="1395"/>
    </location>
</feature>
<dbReference type="Pfam" id="PF08161">
    <property type="entry name" value="RRP12_HEAT"/>
    <property type="match status" value="1"/>
</dbReference>
<dbReference type="Proteomes" id="UP000221165">
    <property type="component" value="Unassembled WGS sequence"/>
</dbReference>
<feature type="compositionally biased region" description="Basic and acidic residues" evidence="3">
    <location>
        <begin position="1593"/>
        <end position="1606"/>
    </location>
</feature>